<name>A0A553PRP3_TIGCA</name>
<reference evidence="2 3" key="1">
    <citation type="journal article" date="2018" name="Nat. Ecol. Evol.">
        <title>Genomic signatures of mitonuclear coevolution across populations of Tigriopus californicus.</title>
        <authorList>
            <person name="Barreto F.S."/>
            <person name="Watson E.T."/>
            <person name="Lima T.G."/>
            <person name="Willett C.S."/>
            <person name="Edmands S."/>
            <person name="Li W."/>
            <person name="Burton R.S."/>
        </authorList>
    </citation>
    <scope>NUCLEOTIDE SEQUENCE [LARGE SCALE GENOMIC DNA]</scope>
    <source>
        <strain evidence="2 3">San Diego</strain>
    </source>
</reference>
<evidence type="ECO:0000313" key="2">
    <source>
        <dbReference type="EMBL" id="TRY80354.1"/>
    </source>
</evidence>
<dbReference type="EMBL" id="VCGU01000001">
    <property type="protein sequence ID" value="TRY80354.1"/>
    <property type="molecule type" value="Genomic_DNA"/>
</dbReference>
<keyword evidence="3" id="KW-1185">Reference proteome</keyword>
<sequence>MIKSFIFPIILAVSGVEVDEDVDEDEEDPSNGVQDRILPRIWCRLKCAPICIAQPKAACVCTKTFLGIFPLFTINLPCC</sequence>
<proteinExistence type="predicted"/>
<evidence type="ECO:0000256" key="1">
    <source>
        <dbReference type="SAM" id="SignalP"/>
    </source>
</evidence>
<keyword evidence="1" id="KW-0732">Signal</keyword>
<comment type="caution">
    <text evidence="2">The sequence shown here is derived from an EMBL/GenBank/DDBJ whole genome shotgun (WGS) entry which is preliminary data.</text>
</comment>
<gene>
    <name evidence="2" type="ORF">TCAL_15454</name>
</gene>
<protein>
    <submittedName>
        <fullName evidence="2">Uncharacterized protein</fullName>
    </submittedName>
</protein>
<accession>A0A553PRP3</accession>
<dbReference type="Proteomes" id="UP000318571">
    <property type="component" value="Chromosome 12"/>
</dbReference>
<organism evidence="2 3">
    <name type="scientific">Tigriopus californicus</name>
    <name type="common">Marine copepod</name>
    <dbReference type="NCBI Taxonomy" id="6832"/>
    <lineage>
        <taxon>Eukaryota</taxon>
        <taxon>Metazoa</taxon>
        <taxon>Ecdysozoa</taxon>
        <taxon>Arthropoda</taxon>
        <taxon>Crustacea</taxon>
        <taxon>Multicrustacea</taxon>
        <taxon>Hexanauplia</taxon>
        <taxon>Copepoda</taxon>
        <taxon>Harpacticoida</taxon>
        <taxon>Harpacticidae</taxon>
        <taxon>Tigriopus</taxon>
    </lineage>
</organism>
<evidence type="ECO:0000313" key="3">
    <source>
        <dbReference type="Proteomes" id="UP000318571"/>
    </source>
</evidence>
<dbReference type="AlphaFoldDB" id="A0A553PRP3"/>
<feature type="signal peptide" evidence="1">
    <location>
        <begin position="1"/>
        <end position="15"/>
    </location>
</feature>
<feature type="chain" id="PRO_5021771491" evidence="1">
    <location>
        <begin position="16"/>
        <end position="79"/>
    </location>
</feature>